<evidence type="ECO:0000256" key="9">
    <source>
        <dbReference type="ARBA" id="ARBA00023204"/>
    </source>
</evidence>
<evidence type="ECO:0000313" key="12">
    <source>
        <dbReference type="Proteomes" id="UP000737555"/>
    </source>
</evidence>
<dbReference type="InterPro" id="IPR014017">
    <property type="entry name" value="DNA_helicase_UvrD-like_C"/>
</dbReference>
<dbReference type="GO" id="GO:0003677">
    <property type="term" value="F:DNA binding"/>
    <property type="evidence" value="ECO:0007669"/>
    <property type="project" value="UniProtKB-KW"/>
</dbReference>
<name>A0A8T7H2A8_9EURY</name>
<dbReference type="GO" id="GO:0006310">
    <property type="term" value="P:DNA recombination"/>
    <property type="evidence" value="ECO:0007669"/>
    <property type="project" value="TreeGrafter"/>
</dbReference>
<evidence type="ECO:0000256" key="5">
    <source>
        <dbReference type="ARBA" id="ARBA00022806"/>
    </source>
</evidence>
<dbReference type="GO" id="GO:0004386">
    <property type="term" value="F:helicase activity"/>
    <property type="evidence" value="ECO:0007669"/>
    <property type="project" value="UniProtKB-KW"/>
</dbReference>
<keyword evidence="3" id="KW-0227">DNA damage</keyword>
<dbReference type="Gene3D" id="3.40.50.300">
    <property type="entry name" value="P-loop containing nucleotide triphosphate hydrolases"/>
    <property type="match status" value="2"/>
</dbReference>
<evidence type="ECO:0000256" key="2">
    <source>
        <dbReference type="ARBA" id="ARBA00022741"/>
    </source>
</evidence>
<dbReference type="EMBL" id="JABMJE010000106">
    <property type="protein sequence ID" value="NQS78573.1"/>
    <property type="molecule type" value="Genomic_DNA"/>
</dbReference>
<evidence type="ECO:0000256" key="7">
    <source>
        <dbReference type="ARBA" id="ARBA00022840"/>
    </source>
</evidence>
<dbReference type="GO" id="GO:0006281">
    <property type="term" value="P:DNA repair"/>
    <property type="evidence" value="ECO:0007669"/>
    <property type="project" value="UniProtKB-KW"/>
</dbReference>
<dbReference type="RefSeq" id="WP_214167074.1">
    <property type="nucleotide sequence ID" value="NZ_JAHAVR010000008.1"/>
</dbReference>
<keyword evidence="1" id="KW-0540">Nuclease</keyword>
<dbReference type="PANTHER" id="PTHR30591">
    <property type="entry name" value="RECBCD ENZYME SUBUNIT RECC"/>
    <property type="match status" value="1"/>
</dbReference>
<protein>
    <submittedName>
        <fullName evidence="11">PD-(D/E)XK nuclease family protein</fullName>
    </submittedName>
</protein>
<feature type="domain" description="UvrD-like helicase C-terminal" evidence="10">
    <location>
        <begin position="217"/>
        <end position="543"/>
    </location>
</feature>
<dbReference type="SUPFAM" id="SSF52540">
    <property type="entry name" value="P-loop containing nucleoside triphosphate hydrolases"/>
    <property type="match status" value="1"/>
</dbReference>
<dbReference type="AlphaFoldDB" id="A0A8T7H2A8"/>
<proteinExistence type="predicted"/>
<evidence type="ECO:0000256" key="8">
    <source>
        <dbReference type="ARBA" id="ARBA00023125"/>
    </source>
</evidence>
<dbReference type="InterPro" id="IPR027417">
    <property type="entry name" value="P-loop_NTPase"/>
</dbReference>
<keyword evidence="7" id="KW-0067">ATP-binding</keyword>
<keyword evidence="6" id="KW-0269">Exonuclease</keyword>
<organism evidence="11 12">
    <name type="scientific">Methanoculleus bourgensis</name>
    <dbReference type="NCBI Taxonomy" id="83986"/>
    <lineage>
        <taxon>Archaea</taxon>
        <taxon>Methanobacteriati</taxon>
        <taxon>Methanobacteriota</taxon>
        <taxon>Stenosarchaea group</taxon>
        <taxon>Methanomicrobia</taxon>
        <taxon>Methanomicrobiales</taxon>
        <taxon>Methanomicrobiaceae</taxon>
        <taxon>Methanoculleus</taxon>
    </lineage>
</organism>
<keyword evidence="2" id="KW-0547">Nucleotide-binding</keyword>
<evidence type="ECO:0000259" key="10">
    <source>
        <dbReference type="PROSITE" id="PS51217"/>
    </source>
</evidence>
<keyword evidence="9" id="KW-0234">DNA repair</keyword>
<keyword evidence="8" id="KW-0238">DNA-binding</keyword>
<evidence type="ECO:0000256" key="4">
    <source>
        <dbReference type="ARBA" id="ARBA00022801"/>
    </source>
</evidence>
<dbReference type="GO" id="GO:0005524">
    <property type="term" value="F:ATP binding"/>
    <property type="evidence" value="ECO:0007669"/>
    <property type="project" value="UniProtKB-KW"/>
</dbReference>
<dbReference type="Proteomes" id="UP000737555">
    <property type="component" value="Unassembled WGS sequence"/>
</dbReference>
<evidence type="ECO:0000256" key="1">
    <source>
        <dbReference type="ARBA" id="ARBA00022722"/>
    </source>
</evidence>
<keyword evidence="5" id="KW-0347">Helicase</keyword>
<keyword evidence="4" id="KW-0378">Hydrolase</keyword>
<dbReference type="Gene3D" id="3.90.320.10">
    <property type="match status" value="1"/>
</dbReference>
<dbReference type="PANTHER" id="PTHR30591:SF1">
    <property type="entry name" value="RECBCD ENZYME SUBUNIT RECC"/>
    <property type="match status" value="1"/>
</dbReference>
<dbReference type="SUPFAM" id="SSF52980">
    <property type="entry name" value="Restriction endonuclease-like"/>
    <property type="match status" value="1"/>
</dbReference>
<gene>
    <name evidence="11" type="ORF">HQQ74_07720</name>
</gene>
<evidence type="ECO:0000256" key="6">
    <source>
        <dbReference type="ARBA" id="ARBA00022839"/>
    </source>
</evidence>
<dbReference type="InterPro" id="IPR011604">
    <property type="entry name" value="PDDEXK-like_dom_sf"/>
</dbReference>
<evidence type="ECO:0000313" key="11">
    <source>
        <dbReference type="EMBL" id="NQS78573.1"/>
    </source>
</evidence>
<comment type="caution">
    <text evidence="11">The sequence shown here is derived from an EMBL/GenBank/DDBJ whole genome shotgun (WGS) entry which is preliminary data.</text>
</comment>
<sequence length="1035" mass="111590">MCPAVLYRRLPGEGLDEVIAGFREAAAWDPGGTVLIVPTSRLADDIAHRLIAEGTPIFGDAVTTLAGFARRVFEDHAKTESLITGAQSRLIIADILATRAADLPLLVRGDRPGSGVVNELATLVEVLTTRKVDYPAALGDLQGAKSAEIGLVLDAYLRFLDEHDLVDESTLLARAARWLAGGGRDRTGPVFIYGLYEPVPLERDLILAIRERAPEFHYVVPWADNPAVFIDDGAWVRPDVVDGSAAKSRIAGLFSGRATWDCGGDICITARKDRLDEVRAVAQEVRDLIAGGVPPGDIAVAFPDLPAAMAYVEEVFPDFGIPYASSRGTALIGSPLARALLAVIAVPVHGYRREDVVALLNSPYIGEQFPAGSVVDVLSREARITGGADAWDERLALLAGSLEAEIAMPGTPEGVRRRHEVTLTVIAGVREGLRALFADLLTLGGAKTITGHLAAYRSLLARWGCPVMPEGGDPVLFEREARDRAAFFRVLDTLEATALILPEREVGPAEFLSVLSLLVAGTGSGSRHRRHAVQVIGIRETAHLTIPHLFIAGLVEGAMPRLTTRLPFATDLETRRLGTRSRADILREERYYFTAALLAARDRVCLSFPAADSGAPAIRSSFIDAVRDAAAPGTWGAESFSASRLAAAAEAGALIARARFDEAAAILPPSAVREAAHRLNIENYHRRGPCDSPYDGVLCDDPEAVAALTRRFGDDAVYSPTALETYADCPFRFYLGDVLSLEPLASPDPDLTARERGSLVHRIAHRFYAGWRRDGHGPLTDENHPEALRRILAIGREEAEQVSLRSPAWAVEKEFLLGSPLAGRGLLERFIENELRLAASPLSPRAFEFSFGLPVGEGAADAVPIRLGEGPEETILLRGRIDRIDVAPDGAFMITDYKTGSSHPNLADVMAGKALQLPLYIRAVETLTGLSGAAGAYYTVRRGEVRARPVFWDAGQKDHFAVYPGTRNSGVEDVRALVDASLARVRDYLHGIRNGRFPPRQDAGPCPGYCGFATVCRFDGLREFSSCGEGFDGAH</sequence>
<dbReference type="InterPro" id="IPR011335">
    <property type="entry name" value="Restrct_endonuc-II-like"/>
</dbReference>
<evidence type="ECO:0000256" key="3">
    <source>
        <dbReference type="ARBA" id="ARBA00022763"/>
    </source>
</evidence>
<reference evidence="11" key="1">
    <citation type="submission" date="2020-05" db="EMBL/GenBank/DDBJ databases">
        <title>The first insight into the ecology of ammonia-tolerant syntrophic propionate oxidizing bacteria.</title>
        <authorList>
            <person name="Singh A."/>
            <person name="Schnurer A."/>
            <person name="Westerholm M."/>
        </authorList>
    </citation>
    <scope>NUCLEOTIDE SEQUENCE</scope>
    <source>
        <strain evidence="11">MAG54</strain>
    </source>
</reference>
<dbReference type="PROSITE" id="PS51217">
    <property type="entry name" value="UVRD_HELICASE_CTER"/>
    <property type="match status" value="1"/>
</dbReference>
<dbReference type="Pfam" id="PF12705">
    <property type="entry name" value="PDDEXK_1"/>
    <property type="match status" value="1"/>
</dbReference>
<dbReference type="GO" id="GO:0004527">
    <property type="term" value="F:exonuclease activity"/>
    <property type="evidence" value="ECO:0007669"/>
    <property type="project" value="UniProtKB-KW"/>
</dbReference>
<dbReference type="InterPro" id="IPR038726">
    <property type="entry name" value="PDDEXK_AddAB-type"/>
</dbReference>
<accession>A0A8T7H2A8</accession>